<dbReference type="NCBIfam" id="TIGR00398">
    <property type="entry name" value="metG"/>
    <property type="match status" value="1"/>
</dbReference>
<gene>
    <name evidence="15" type="primary">metG</name>
    <name evidence="18" type="ORF">EYG76_02370</name>
</gene>
<evidence type="ECO:0000313" key="19">
    <source>
        <dbReference type="Proteomes" id="UP000605144"/>
    </source>
</evidence>
<dbReference type="Gene3D" id="2.40.50.140">
    <property type="entry name" value="Nucleic acid-binding proteins"/>
    <property type="match status" value="1"/>
</dbReference>
<evidence type="ECO:0000256" key="3">
    <source>
        <dbReference type="ARBA" id="ARBA00011738"/>
    </source>
</evidence>
<keyword evidence="9 15" id="KW-0862">Zinc</keyword>
<protein>
    <recommendedName>
        <fullName evidence="15">Methionine--tRNA ligase</fullName>
        <ecNumber evidence="15">6.1.1.10</ecNumber>
    </recommendedName>
    <alternativeName>
        <fullName evidence="15">Methionyl-tRNA synthetase</fullName>
        <shortName evidence="15">MetRS</shortName>
    </alternativeName>
</protein>
<comment type="cofactor">
    <cofactor evidence="15">
        <name>Zn(2+)</name>
        <dbReference type="ChEBI" id="CHEBI:29105"/>
    </cofactor>
    <text evidence="15">Binds 1 zinc ion per subunit.</text>
</comment>
<dbReference type="PANTHER" id="PTHR45765:SF1">
    <property type="entry name" value="METHIONINE--TRNA LIGASE, CYTOPLASMIC"/>
    <property type="match status" value="1"/>
</dbReference>
<name>A0A832YS80_9EURY</name>
<dbReference type="Gene3D" id="1.10.730.10">
    <property type="entry name" value="Isoleucyl-tRNA Synthetase, Domain 1"/>
    <property type="match status" value="1"/>
</dbReference>
<keyword evidence="8 15" id="KW-0547">Nucleotide-binding</keyword>
<dbReference type="Pfam" id="PF19303">
    <property type="entry name" value="Anticodon_3"/>
    <property type="match status" value="1"/>
</dbReference>
<dbReference type="PRINTS" id="PR01041">
    <property type="entry name" value="TRNASYNTHMET"/>
</dbReference>
<dbReference type="InterPro" id="IPR004495">
    <property type="entry name" value="Met-tRNA-synth_bsu_C"/>
</dbReference>
<dbReference type="InterPro" id="IPR014729">
    <property type="entry name" value="Rossmann-like_a/b/a_fold"/>
</dbReference>
<feature type="binding site" evidence="15">
    <location>
        <position position="159"/>
    </location>
    <ligand>
        <name>Zn(2+)</name>
        <dbReference type="ChEBI" id="CHEBI:29105"/>
    </ligand>
</feature>
<comment type="function">
    <text evidence="1 15">Is required not only for elongation of protein synthesis but also for the initiation of all mRNA translation through initiator tRNA(fMet) aminoacylation.</text>
</comment>
<keyword evidence="5 15" id="KW-0820">tRNA-binding</keyword>
<keyword evidence="6 15" id="KW-0436">Ligase</keyword>
<evidence type="ECO:0000256" key="5">
    <source>
        <dbReference type="ARBA" id="ARBA00022555"/>
    </source>
</evidence>
<dbReference type="PANTHER" id="PTHR45765">
    <property type="entry name" value="METHIONINE--TRNA LIGASE"/>
    <property type="match status" value="1"/>
</dbReference>
<sequence length="675" mass="78652">MSKKYLITTALAYTNGPLHLGHVRSTYIPADVMRRYLKLIGKEVIHIGGTDNHGVPITLTAEKEGVSPEDIVNKYHNEIKRDLDSLSIEFNSYGKTHSDIHIKTAQEFYLKLKDNGYIYEKDIEQFYCSRCNKFLADRYVEGICPHCSGEARGDHCEVCGRHLEPTELINPYCVNCGSTPEIRKTTHRFFRLSALSKDLMEYIKNSNIPDYVKNMAYRWIEELHDWDISRDMDWGVPLPDDKNQVMYVWLEAPIGYISFTKMLGDIWRDYWLNDGSKDVKIWHFIGKDIAIHHSVFWPGMLMAHEEYSLPSSVISGGYLTLEGKKMSTSKRWVVWVEDFIKYFDPDYLRYFLMINAPLNKDCDFSFDEFQKRINTELIAIIGNFTHRTIVFTHRKFKGIVKVDEDNLKEEDLKLINKCKETVKEYHNHIINFNFKDALMDIIHLAKEGNNYFQRMEPWTVKDEERLREILYTCLLTVKYIIYLLYPFMPNKCRELLNQMNEELDLNIRESGLKKPTVVFKKIEDRDIELAKKEILNIENEDNINKLKDKGNKNKDKEYKKDKENRRNTMDTITIEDFAKLDLRIAQILEAQEIPKSKKLLKLIVDIGDEKRQVVAGIKGHYTPEDLIGKKIVVLCNLKPAKLCGVESQGMILAGGEETVALLVPDRDIPVGSKIQ</sequence>
<evidence type="ECO:0000256" key="4">
    <source>
        <dbReference type="ARBA" id="ARBA00022490"/>
    </source>
</evidence>
<dbReference type="Pfam" id="PF09334">
    <property type="entry name" value="tRNA-synt_1g"/>
    <property type="match status" value="1"/>
</dbReference>
<evidence type="ECO:0000256" key="6">
    <source>
        <dbReference type="ARBA" id="ARBA00022598"/>
    </source>
</evidence>
<dbReference type="FunFam" id="2.20.28.20:FF:000001">
    <property type="entry name" value="Methionine--tRNA ligase"/>
    <property type="match status" value="1"/>
</dbReference>
<dbReference type="SUPFAM" id="SSF52374">
    <property type="entry name" value="Nucleotidylyl transferase"/>
    <property type="match status" value="1"/>
</dbReference>
<evidence type="ECO:0000259" key="17">
    <source>
        <dbReference type="PROSITE" id="PS50886"/>
    </source>
</evidence>
<dbReference type="GO" id="GO:0000049">
    <property type="term" value="F:tRNA binding"/>
    <property type="evidence" value="ECO:0007669"/>
    <property type="project" value="UniProtKB-UniRule"/>
</dbReference>
<comment type="subcellular location">
    <subcellularLocation>
        <location evidence="2 15">Cytoplasm</location>
    </subcellularLocation>
</comment>
<dbReference type="EMBL" id="DQSV01000047">
    <property type="protein sequence ID" value="HIP17131.1"/>
    <property type="molecule type" value="Genomic_DNA"/>
</dbReference>
<dbReference type="NCBIfam" id="NF001100">
    <property type="entry name" value="PRK00133.1"/>
    <property type="match status" value="1"/>
</dbReference>
<organism evidence="18 19">
    <name type="scientific">Methanothermococcus okinawensis</name>
    <dbReference type="NCBI Taxonomy" id="155863"/>
    <lineage>
        <taxon>Archaea</taxon>
        <taxon>Methanobacteriati</taxon>
        <taxon>Methanobacteriota</taxon>
        <taxon>Methanomada group</taxon>
        <taxon>Methanococci</taxon>
        <taxon>Methanococcales</taxon>
        <taxon>Methanococcaceae</taxon>
        <taxon>Methanothermococcus</taxon>
    </lineage>
</organism>
<dbReference type="InterPro" id="IPR015413">
    <property type="entry name" value="Methionyl/Leucyl_tRNA_Synth"/>
</dbReference>
<feature type="region of interest" description="Disordered" evidence="16">
    <location>
        <begin position="545"/>
        <end position="564"/>
    </location>
</feature>
<evidence type="ECO:0000256" key="10">
    <source>
        <dbReference type="ARBA" id="ARBA00022840"/>
    </source>
</evidence>
<dbReference type="GO" id="GO:0006431">
    <property type="term" value="P:methionyl-tRNA aminoacylation"/>
    <property type="evidence" value="ECO:0007669"/>
    <property type="project" value="UniProtKB-UniRule"/>
</dbReference>
<dbReference type="EC" id="6.1.1.10" evidence="15"/>
<feature type="binding site" evidence="15">
    <location>
        <position position="144"/>
    </location>
    <ligand>
        <name>Zn(2+)</name>
        <dbReference type="ChEBI" id="CHEBI:29105"/>
    </ligand>
</feature>
<dbReference type="FunFam" id="2.40.50.140:FF:000042">
    <property type="entry name" value="Methionine--tRNA ligase"/>
    <property type="match status" value="1"/>
</dbReference>
<dbReference type="AlphaFoldDB" id="A0A832YS80"/>
<feature type="binding site" evidence="15">
    <location>
        <position position="147"/>
    </location>
    <ligand>
        <name>Zn(2+)</name>
        <dbReference type="ChEBI" id="CHEBI:29105"/>
    </ligand>
</feature>
<evidence type="ECO:0000256" key="14">
    <source>
        <dbReference type="ARBA" id="ARBA00047364"/>
    </source>
</evidence>
<dbReference type="InterPro" id="IPR002547">
    <property type="entry name" value="tRNA-bd_dom"/>
</dbReference>
<dbReference type="SUPFAM" id="SSF50249">
    <property type="entry name" value="Nucleic acid-binding proteins"/>
    <property type="match status" value="1"/>
</dbReference>
<feature type="binding site" evidence="15">
    <location>
        <position position="156"/>
    </location>
    <ligand>
        <name>Zn(2+)</name>
        <dbReference type="ChEBI" id="CHEBI:29105"/>
    </ligand>
</feature>
<comment type="caution">
    <text evidence="18">The sequence shown here is derived from an EMBL/GenBank/DDBJ whole genome shotgun (WGS) entry which is preliminary data.</text>
</comment>
<feature type="short sequence motif" description="'HIGH' region" evidence="15">
    <location>
        <begin position="12"/>
        <end position="22"/>
    </location>
</feature>
<dbReference type="CDD" id="cd07957">
    <property type="entry name" value="Anticodon_Ia_Met"/>
    <property type="match status" value="1"/>
</dbReference>
<evidence type="ECO:0000256" key="7">
    <source>
        <dbReference type="ARBA" id="ARBA00022723"/>
    </source>
</evidence>
<evidence type="ECO:0000256" key="1">
    <source>
        <dbReference type="ARBA" id="ARBA00003314"/>
    </source>
</evidence>
<dbReference type="Pfam" id="PF01588">
    <property type="entry name" value="tRNA_bind"/>
    <property type="match status" value="1"/>
</dbReference>
<dbReference type="NCBIfam" id="TIGR00399">
    <property type="entry name" value="metG_C_term"/>
    <property type="match status" value="1"/>
</dbReference>
<dbReference type="PROSITE" id="PS50886">
    <property type="entry name" value="TRBD"/>
    <property type="match status" value="1"/>
</dbReference>
<keyword evidence="12 15" id="KW-0648">Protein biosynthesis</keyword>
<dbReference type="Proteomes" id="UP000605144">
    <property type="component" value="Unassembled WGS sequence"/>
</dbReference>
<feature type="binding site" evidence="15">
    <location>
        <position position="328"/>
    </location>
    <ligand>
        <name>ATP</name>
        <dbReference type="ChEBI" id="CHEBI:30616"/>
    </ligand>
</feature>
<feature type="domain" description="TRNA-binding" evidence="17">
    <location>
        <begin position="576"/>
        <end position="675"/>
    </location>
</feature>
<dbReference type="Gene3D" id="3.40.50.620">
    <property type="entry name" value="HUPs"/>
    <property type="match status" value="1"/>
</dbReference>
<evidence type="ECO:0000256" key="13">
    <source>
        <dbReference type="ARBA" id="ARBA00023146"/>
    </source>
</evidence>
<dbReference type="InterPro" id="IPR012340">
    <property type="entry name" value="NA-bd_OB-fold"/>
</dbReference>
<dbReference type="InterPro" id="IPR033911">
    <property type="entry name" value="MetRS_core"/>
</dbReference>
<evidence type="ECO:0000256" key="16">
    <source>
        <dbReference type="SAM" id="MobiDB-lite"/>
    </source>
</evidence>
<reference evidence="18" key="1">
    <citation type="journal article" date="2020" name="ISME J.">
        <title>Gammaproteobacteria mediating utilization of methyl-, sulfur- and petroleum organic compounds in deep ocean hydrothermal plumes.</title>
        <authorList>
            <person name="Zhou Z."/>
            <person name="Liu Y."/>
            <person name="Pan J."/>
            <person name="Cron B.R."/>
            <person name="Toner B.M."/>
            <person name="Anantharaman K."/>
            <person name="Breier J.A."/>
            <person name="Dick G.J."/>
            <person name="Li M."/>
        </authorList>
    </citation>
    <scope>NUCLEOTIDE SEQUENCE</scope>
    <source>
        <strain evidence="18">SZUA-1385</strain>
    </source>
</reference>
<proteinExistence type="inferred from homology"/>
<feature type="short sequence motif" description="'KMSKS' region" evidence="15">
    <location>
        <begin position="325"/>
        <end position="329"/>
    </location>
</feature>
<evidence type="ECO:0000256" key="11">
    <source>
        <dbReference type="ARBA" id="ARBA00022884"/>
    </source>
</evidence>
<dbReference type="SUPFAM" id="SSF47323">
    <property type="entry name" value="Anticodon-binding domain of a subclass of class I aminoacyl-tRNA synthetases"/>
    <property type="match status" value="1"/>
</dbReference>
<dbReference type="GO" id="GO:0017101">
    <property type="term" value="C:aminoacyl-tRNA synthetase multienzyme complex"/>
    <property type="evidence" value="ECO:0007669"/>
    <property type="project" value="TreeGrafter"/>
</dbReference>
<dbReference type="GO" id="GO:0004825">
    <property type="term" value="F:methionine-tRNA ligase activity"/>
    <property type="evidence" value="ECO:0007669"/>
    <property type="project" value="UniProtKB-UniRule"/>
</dbReference>
<dbReference type="CDD" id="cd02800">
    <property type="entry name" value="tRNA_bind_EcMetRS_like"/>
    <property type="match status" value="1"/>
</dbReference>
<keyword evidence="7 15" id="KW-0479">Metal-binding</keyword>
<keyword evidence="4 15" id="KW-0963">Cytoplasm</keyword>
<keyword evidence="10 15" id="KW-0067">ATP-binding</keyword>
<comment type="catalytic activity">
    <reaction evidence="14 15">
        <text>tRNA(Met) + L-methionine + ATP = L-methionyl-tRNA(Met) + AMP + diphosphate</text>
        <dbReference type="Rhea" id="RHEA:13481"/>
        <dbReference type="Rhea" id="RHEA-COMP:9667"/>
        <dbReference type="Rhea" id="RHEA-COMP:9698"/>
        <dbReference type="ChEBI" id="CHEBI:30616"/>
        <dbReference type="ChEBI" id="CHEBI:33019"/>
        <dbReference type="ChEBI" id="CHEBI:57844"/>
        <dbReference type="ChEBI" id="CHEBI:78442"/>
        <dbReference type="ChEBI" id="CHEBI:78530"/>
        <dbReference type="ChEBI" id="CHEBI:456215"/>
        <dbReference type="EC" id="6.1.1.10"/>
    </reaction>
</comment>
<evidence type="ECO:0000256" key="15">
    <source>
        <dbReference type="HAMAP-Rule" id="MF_00098"/>
    </source>
</evidence>
<evidence type="ECO:0000313" key="18">
    <source>
        <dbReference type="EMBL" id="HIP17131.1"/>
    </source>
</evidence>
<dbReference type="GO" id="GO:0005829">
    <property type="term" value="C:cytosol"/>
    <property type="evidence" value="ECO:0007669"/>
    <property type="project" value="TreeGrafter"/>
</dbReference>
<dbReference type="InterPro" id="IPR014758">
    <property type="entry name" value="Met-tRNA_synth"/>
</dbReference>
<keyword evidence="13 15" id="KW-0030">Aminoacyl-tRNA synthetase</keyword>
<dbReference type="CDD" id="cd00814">
    <property type="entry name" value="MetRS_core"/>
    <property type="match status" value="1"/>
</dbReference>
<dbReference type="InterPro" id="IPR029038">
    <property type="entry name" value="MetRS_Zn"/>
</dbReference>
<dbReference type="InterPro" id="IPR009080">
    <property type="entry name" value="tRNAsynth_Ia_anticodon-bd"/>
</dbReference>
<dbReference type="InterPro" id="IPR023458">
    <property type="entry name" value="Met-tRNA_ligase_1"/>
</dbReference>
<dbReference type="InterPro" id="IPR041872">
    <property type="entry name" value="Anticodon_Met"/>
</dbReference>
<dbReference type="Gene3D" id="2.20.28.20">
    <property type="entry name" value="Methionyl-tRNA synthetase, Zn-domain"/>
    <property type="match status" value="1"/>
</dbReference>
<keyword evidence="11 15" id="KW-0694">RNA-binding</keyword>
<comment type="subunit">
    <text evidence="3 15">Homodimer.</text>
</comment>
<dbReference type="HAMAP" id="MF_00098">
    <property type="entry name" value="Met_tRNA_synth_type1"/>
    <property type="match status" value="1"/>
</dbReference>
<comment type="similarity">
    <text evidence="15">Belongs to the class-I aminoacyl-tRNA synthetase family. MetG type 1 subfamily.</text>
</comment>
<dbReference type="GO" id="GO:0046872">
    <property type="term" value="F:metal ion binding"/>
    <property type="evidence" value="ECO:0007669"/>
    <property type="project" value="UniProtKB-KW"/>
</dbReference>
<evidence type="ECO:0000256" key="12">
    <source>
        <dbReference type="ARBA" id="ARBA00022917"/>
    </source>
</evidence>
<accession>A0A832YS80</accession>
<dbReference type="SUPFAM" id="SSF57770">
    <property type="entry name" value="Methionyl-tRNA synthetase (MetRS), Zn-domain"/>
    <property type="match status" value="1"/>
</dbReference>
<evidence type="ECO:0000256" key="2">
    <source>
        <dbReference type="ARBA" id="ARBA00004496"/>
    </source>
</evidence>
<evidence type="ECO:0000256" key="9">
    <source>
        <dbReference type="ARBA" id="ARBA00022833"/>
    </source>
</evidence>
<dbReference type="GO" id="GO:0005524">
    <property type="term" value="F:ATP binding"/>
    <property type="evidence" value="ECO:0007669"/>
    <property type="project" value="UniProtKB-UniRule"/>
</dbReference>
<evidence type="ECO:0000256" key="8">
    <source>
        <dbReference type="ARBA" id="ARBA00022741"/>
    </source>
</evidence>